<proteinExistence type="predicted"/>
<dbReference type="EMBL" id="LVEP01000005">
    <property type="protein sequence ID" value="OCB78459.1"/>
    <property type="molecule type" value="Genomic_DNA"/>
</dbReference>
<dbReference type="Proteomes" id="UP000093510">
    <property type="component" value="Unassembled WGS sequence"/>
</dbReference>
<evidence type="ECO:0000313" key="2">
    <source>
        <dbReference type="Proteomes" id="UP000093510"/>
    </source>
</evidence>
<dbReference type="AlphaFoldDB" id="A0A1B9E938"/>
<evidence type="ECO:0000313" key="1">
    <source>
        <dbReference type="EMBL" id="OCB78459.1"/>
    </source>
</evidence>
<protein>
    <submittedName>
        <fullName evidence="1">Uncharacterized protein</fullName>
    </submittedName>
</protein>
<comment type="caution">
    <text evidence="1">The sequence shown here is derived from an EMBL/GenBank/DDBJ whole genome shotgun (WGS) entry which is preliminary data.</text>
</comment>
<gene>
    <name evidence="1" type="ORF">LPBF_02035</name>
</gene>
<accession>A0A1B9E938</accession>
<keyword evidence="2" id="KW-1185">Reference proteome</keyword>
<reference evidence="1 2" key="1">
    <citation type="submission" date="2016-03" db="EMBL/GenBank/DDBJ databases">
        <authorList>
            <person name="Ploux O."/>
        </authorList>
    </citation>
    <scope>NUCLEOTIDE SEQUENCE [LARGE SCALE GENOMIC DNA]</scope>
    <source>
        <strain evidence="1 2">LPB0076</strain>
    </source>
</reference>
<organism evidence="1 2">
    <name type="scientific">Flavobacterium crassostreae</name>
    <dbReference type="NCBI Taxonomy" id="1763534"/>
    <lineage>
        <taxon>Bacteria</taxon>
        <taxon>Pseudomonadati</taxon>
        <taxon>Bacteroidota</taxon>
        <taxon>Flavobacteriia</taxon>
        <taxon>Flavobacteriales</taxon>
        <taxon>Flavobacteriaceae</taxon>
        <taxon>Flavobacterium</taxon>
    </lineage>
</organism>
<name>A0A1B9E938_9FLAO</name>
<dbReference type="RefSeq" id="WP_066331851.1">
    <property type="nucleotide sequence ID" value="NZ_CP017688.1"/>
</dbReference>
<sequence>MNAKNKLPDFLKEQLKTIDGLTKRNNQLSQDFEIEKNCKNQAYFFILQNGYFDEYLEYTKENPVEPVQAR</sequence>
<dbReference type="OrthoDB" id="1377058at2"/>